<evidence type="ECO:0000259" key="1">
    <source>
        <dbReference type="Pfam" id="PF05685"/>
    </source>
</evidence>
<accession>A0A517TDX4</accession>
<evidence type="ECO:0000313" key="2">
    <source>
        <dbReference type="EMBL" id="QDT66566.1"/>
    </source>
</evidence>
<dbReference type="RefSeq" id="WP_197439746.1">
    <property type="nucleotide sequence ID" value="NZ_CP036316.1"/>
</dbReference>
<dbReference type="InterPro" id="IPR008538">
    <property type="entry name" value="Uma2"/>
</dbReference>
<organism evidence="2 3">
    <name type="scientific">Calycomorphotria hydatis</name>
    <dbReference type="NCBI Taxonomy" id="2528027"/>
    <lineage>
        <taxon>Bacteria</taxon>
        <taxon>Pseudomonadati</taxon>
        <taxon>Planctomycetota</taxon>
        <taxon>Planctomycetia</taxon>
        <taxon>Planctomycetales</taxon>
        <taxon>Planctomycetaceae</taxon>
        <taxon>Calycomorphotria</taxon>
    </lineage>
</organism>
<dbReference type="Pfam" id="PF05685">
    <property type="entry name" value="Uma2"/>
    <property type="match status" value="1"/>
</dbReference>
<dbReference type="InterPro" id="IPR011335">
    <property type="entry name" value="Restrct_endonuc-II-like"/>
</dbReference>
<dbReference type="Proteomes" id="UP000319976">
    <property type="component" value="Chromosome"/>
</dbReference>
<dbReference type="PANTHER" id="PTHR34107:SF1">
    <property type="entry name" value="SLL0198 PROTEIN"/>
    <property type="match status" value="1"/>
</dbReference>
<protein>
    <recommendedName>
        <fullName evidence="1">Putative restriction endonuclease domain-containing protein</fullName>
    </recommendedName>
</protein>
<name>A0A517TDX4_9PLAN</name>
<dbReference type="InterPro" id="IPR012296">
    <property type="entry name" value="Nuclease_put_TT1808"/>
</dbReference>
<reference evidence="2 3" key="1">
    <citation type="submission" date="2019-02" db="EMBL/GenBank/DDBJ databases">
        <title>Deep-cultivation of Planctomycetes and their phenomic and genomic characterization uncovers novel biology.</title>
        <authorList>
            <person name="Wiegand S."/>
            <person name="Jogler M."/>
            <person name="Boedeker C."/>
            <person name="Pinto D."/>
            <person name="Vollmers J."/>
            <person name="Rivas-Marin E."/>
            <person name="Kohn T."/>
            <person name="Peeters S.H."/>
            <person name="Heuer A."/>
            <person name="Rast P."/>
            <person name="Oberbeckmann S."/>
            <person name="Bunk B."/>
            <person name="Jeske O."/>
            <person name="Meyerdierks A."/>
            <person name="Storesund J.E."/>
            <person name="Kallscheuer N."/>
            <person name="Luecker S."/>
            <person name="Lage O.M."/>
            <person name="Pohl T."/>
            <person name="Merkel B.J."/>
            <person name="Hornburger P."/>
            <person name="Mueller R.-W."/>
            <person name="Bruemmer F."/>
            <person name="Labrenz M."/>
            <person name="Spormann A.M."/>
            <person name="Op den Camp H."/>
            <person name="Overmann J."/>
            <person name="Amann R."/>
            <person name="Jetten M.S.M."/>
            <person name="Mascher T."/>
            <person name="Medema M.H."/>
            <person name="Devos D.P."/>
            <person name="Kaster A.-K."/>
            <person name="Ovreas L."/>
            <person name="Rohde M."/>
            <person name="Galperin M.Y."/>
            <person name="Jogler C."/>
        </authorList>
    </citation>
    <scope>NUCLEOTIDE SEQUENCE [LARGE SCALE GENOMIC DNA]</scope>
    <source>
        <strain evidence="2 3">V22</strain>
    </source>
</reference>
<proteinExistence type="predicted"/>
<dbReference type="SUPFAM" id="SSF52980">
    <property type="entry name" value="Restriction endonuclease-like"/>
    <property type="match status" value="1"/>
</dbReference>
<dbReference type="EMBL" id="CP036316">
    <property type="protein sequence ID" value="QDT66566.1"/>
    <property type="molecule type" value="Genomic_DNA"/>
</dbReference>
<dbReference type="Gene3D" id="3.90.1570.10">
    <property type="entry name" value="tt1808, chain A"/>
    <property type="match status" value="1"/>
</dbReference>
<gene>
    <name evidence="2" type="ORF">V22_38360</name>
</gene>
<evidence type="ECO:0000313" key="3">
    <source>
        <dbReference type="Proteomes" id="UP000319976"/>
    </source>
</evidence>
<dbReference type="KEGG" id="chya:V22_38360"/>
<dbReference type="CDD" id="cd06260">
    <property type="entry name" value="DUF820-like"/>
    <property type="match status" value="1"/>
</dbReference>
<dbReference type="PANTHER" id="PTHR34107">
    <property type="entry name" value="SLL0198 PROTEIN-RELATED"/>
    <property type="match status" value="1"/>
</dbReference>
<keyword evidence="3" id="KW-1185">Reference proteome</keyword>
<feature type="domain" description="Putative restriction endonuclease" evidence="1">
    <location>
        <begin position="45"/>
        <end position="205"/>
    </location>
</feature>
<sequence>MASVFNVSSMTAEEIAERYGPVPLWRIRSAPAPGTATEDDVIAIIDHENRACELIDGFLLEKDVGTEADLIGSWIITLLNIFVLPRKLGAVLGSHGAVRLNEDRIRIPDVAFYPKESLPNGKVPREGIPSLIPALAVEVLSPGNTEKEMQEKLRDYFTAGVNIVWYVHPDRRAVEVFEAVDSMTTCEGETLLKVPSELAGLEITAAKVFEVLT</sequence>
<dbReference type="AlphaFoldDB" id="A0A517TDX4"/>